<evidence type="ECO:0000259" key="9">
    <source>
        <dbReference type="Pfam" id="PF01648"/>
    </source>
</evidence>
<dbReference type="NCBIfam" id="TIGR00516">
    <property type="entry name" value="acpS"/>
    <property type="match status" value="1"/>
</dbReference>
<dbReference type="HAMAP" id="MF_00101">
    <property type="entry name" value="AcpS"/>
    <property type="match status" value="1"/>
</dbReference>
<dbReference type="InterPro" id="IPR008278">
    <property type="entry name" value="4-PPantetheinyl_Trfase_dom"/>
</dbReference>
<dbReference type="InterPro" id="IPR004568">
    <property type="entry name" value="Ppantetheine-prot_Trfase_dom"/>
</dbReference>
<evidence type="ECO:0000256" key="4">
    <source>
        <dbReference type="ARBA" id="ARBA00022832"/>
    </source>
</evidence>
<keyword evidence="8" id="KW-0963">Cytoplasm</keyword>
<comment type="function">
    <text evidence="8">Transfers the 4'-phosphopantetheine moiety from coenzyme A to a Ser of acyl-carrier-protein.</text>
</comment>
<comment type="subcellular location">
    <subcellularLocation>
        <location evidence="8">Cytoplasm</location>
    </subcellularLocation>
</comment>
<evidence type="ECO:0000256" key="8">
    <source>
        <dbReference type="HAMAP-Rule" id="MF_00101"/>
    </source>
</evidence>
<comment type="cofactor">
    <cofactor evidence="8">
        <name>Mg(2+)</name>
        <dbReference type="ChEBI" id="CHEBI:18420"/>
    </cofactor>
</comment>
<dbReference type="EMBL" id="JAULBC010000003">
    <property type="protein sequence ID" value="MEX6688119.1"/>
    <property type="molecule type" value="Genomic_DNA"/>
</dbReference>
<keyword evidence="6 8" id="KW-0443">Lipid metabolism</keyword>
<feature type="domain" description="4'-phosphopantetheinyl transferase" evidence="9">
    <location>
        <begin position="4"/>
        <end position="98"/>
    </location>
</feature>
<accession>A0ABV3ZE07</accession>
<keyword evidence="11" id="KW-1185">Reference proteome</keyword>
<evidence type="ECO:0000256" key="7">
    <source>
        <dbReference type="ARBA" id="ARBA00023160"/>
    </source>
</evidence>
<dbReference type="Pfam" id="PF01648">
    <property type="entry name" value="ACPS"/>
    <property type="match status" value="1"/>
</dbReference>
<sequence length="124" mass="13786">MIEGVGIDLVEVERIAGTIGRNSGFREHVFSAAEIVYCESKKNRFEHYAARFAAKEAFFKALGTGWAEGTQFNEVETIHDENGKPIMQLLGETQKNLAFLNIIKISVSLSHVKSMATAIVIIER</sequence>
<dbReference type="InterPro" id="IPR037143">
    <property type="entry name" value="4-PPantetheinyl_Trfase_dom_sf"/>
</dbReference>
<keyword evidence="1 8" id="KW-0444">Lipid biosynthesis</keyword>
<keyword evidence="4 8" id="KW-0276">Fatty acid metabolism</keyword>
<keyword evidence="7 8" id="KW-0275">Fatty acid biosynthesis</keyword>
<dbReference type="Gene3D" id="3.90.470.20">
    <property type="entry name" value="4'-phosphopantetheinyl transferase domain"/>
    <property type="match status" value="1"/>
</dbReference>
<comment type="caution">
    <text evidence="10">The sequence shown here is derived from an EMBL/GenBank/DDBJ whole genome shotgun (WGS) entry which is preliminary data.</text>
</comment>
<reference evidence="10 11" key="1">
    <citation type="submission" date="2023-07" db="EMBL/GenBank/DDBJ databases">
        <authorList>
            <person name="Lian W.-H."/>
        </authorList>
    </citation>
    <scope>NUCLEOTIDE SEQUENCE [LARGE SCALE GENOMIC DNA]</scope>
    <source>
        <strain evidence="10 11">SYSU DXS3180</strain>
    </source>
</reference>
<keyword evidence="2 8" id="KW-0808">Transferase</keyword>
<feature type="binding site" evidence="8">
    <location>
        <position position="8"/>
    </location>
    <ligand>
        <name>Mg(2+)</name>
        <dbReference type="ChEBI" id="CHEBI:18420"/>
    </ligand>
</feature>
<dbReference type="NCBIfam" id="TIGR00556">
    <property type="entry name" value="pantethn_trn"/>
    <property type="match status" value="1"/>
</dbReference>
<comment type="catalytic activity">
    <reaction evidence="8">
        <text>apo-[ACP] + CoA = holo-[ACP] + adenosine 3',5'-bisphosphate + H(+)</text>
        <dbReference type="Rhea" id="RHEA:12068"/>
        <dbReference type="Rhea" id="RHEA-COMP:9685"/>
        <dbReference type="Rhea" id="RHEA-COMP:9690"/>
        <dbReference type="ChEBI" id="CHEBI:15378"/>
        <dbReference type="ChEBI" id="CHEBI:29999"/>
        <dbReference type="ChEBI" id="CHEBI:57287"/>
        <dbReference type="ChEBI" id="CHEBI:58343"/>
        <dbReference type="ChEBI" id="CHEBI:64479"/>
        <dbReference type="EC" id="2.7.8.7"/>
    </reaction>
</comment>
<keyword evidence="5 8" id="KW-0460">Magnesium</keyword>
<evidence type="ECO:0000256" key="3">
    <source>
        <dbReference type="ARBA" id="ARBA00022723"/>
    </source>
</evidence>
<dbReference type="Proteomes" id="UP001560573">
    <property type="component" value="Unassembled WGS sequence"/>
</dbReference>
<evidence type="ECO:0000256" key="2">
    <source>
        <dbReference type="ARBA" id="ARBA00022679"/>
    </source>
</evidence>
<name>A0ABV3ZE07_9BACT</name>
<evidence type="ECO:0000256" key="5">
    <source>
        <dbReference type="ARBA" id="ARBA00022842"/>
    </source>
</evidence>
<evidence type="ECO:0000313" key="10">
    <source>
        <dbReference type="EMBL" id="MEX6688119.1"/>
    </source>
</evidence>
<keyword evidence="3 8" id="KW-0479">Metal-binding</keyword>
<dbReference type="InterPro" id="IPR002582">
    <property type="entry name" value="ACPS"/>
</dbReference>
<dbReference type="RefSeq" id="WP_369329526.1">
    <property type="nucleotide sequence ID" value="NZ_JAULBC010000003.1"/>
</dbReference>
<gene>
    <name evidence="8 10" type="primary">acpS</name>
    <name evidence="10" type="ORF">QTN47_11470</name>
</gene>
<evidence type="ECO:0000313" key="11">
    <source>
        <dbReference type="Proteomes" id="UP001560573"/>
    </source>
</evidence>
<comment type="similarity">
    <text evidence="8">Belongs to the P-Pant transferase superfamily. AcpS family.</text>
</comment>
<dbReference type="EC" id="2.7.8.7" evidence="8"/>
<feature type="binding site" evidence="8">
    <location>
        <position position="56"/>
    </location>
    <ligand>
        <name>Mg(2+)</name>
        <dbReference type="ChEBI" id="CHEBI:18420"/>
    </ligand>
</feature>
<protein>
    <recommendedName>
        <fullName evidence="8">Holo-[acyl-carrier-protein] synthase</fullName>
        <shortName evidence="8">Holo-ACP synthase</shortName>
        <ecNumber evidence="8">2.7.8.7</ecNumber>
    </recommendedName>
    <alternativeName>
        <fullName evidence="8">4'-phosphopantetheinyl transferase AcpS</fullName>
    </alternativeName>
</protein>
<evidence type="ECO:0000256" key="6">
    <source>
        <dbReference type="ARBA" id="ARBA00023098"/>
    </source>
</evidence>
<evidence type="ECO:0000256" key="1">
    <source>
        <dbReference type="ARBA" id="ARBA00022516"/>
    </source>
</evidence>
<organism evidence="10 11">
    <name type="scientific">Danxiaibacter flavus</name>
    <dbReference type="NCBI Taxonomy" id="3049108"/>
    <lineage>
        <taxon>Bacteria</taxon>
        <taxon>Pseudomonadati</taxon>
        <taxon>Bacteroidota</taxon>
        <taxon>Chitinophagia</taxon>
        <taxon>Chitinophagales</taxon>
        <taxon>Chitinophagaceae</taxon>
        <taxon>Danxiaibacter</taxon>
    </lineage>
</organism>
<dbReference type="GO" id="GO:0008897">
    <property type="term" value="F:holo-[acyl-carrier-protein] synthase activity"/>
    <property type="evidence" value="ECO:0007669"/>
    <property type="project" value="UniProtKB-EC"/>
</dbReference>
<proteinExistence type="inferred from homology"/>
<dbReference type="SUPFAM" id="SSF56214">
    <property type="entry name" value="4'-phosphopantetheinyl transferase"/>
    <property type="match status" value="1"/>
</dbReference>